<dbReference type="Gene3D" id="3.40.50.720">
    <property type="entry name" value="NAD(P)-binding Rossmann-like Domain"/>
    <property type="match status" value="1"/>
</dbReference>
<dbReference type="GO" id="GO:0000166">
    <property type="term" value="F:nucleotide binding"/>
    <property type="evidence" value="ECO:0007669"/>
    <property type="project" value="InterPro"/>
</dbReference>
<dbReference type="InterPro" id="IPR051450">
    <property type="entry name" value="Gfo/Idh/MocA_Oxidoreductases"/>
</dbReference>
<feature type="domain" description="Gfo/Idh/MocA-like oxidoreductase N-terminal" evidence="1">
    <location>
        <begin position="7"/>
        <end position="122"/>
    </location>
</feature>
<organism evidence="2">
    <name type="scientific">marine metagenome</name>
    <dbReference type="NCBI Taxonomy" id="408172"/>
    <lineage>
        <taxon>unclassified sequences</taxon>
        <taxon>metagenomes</taxon>
        <taxon>ecological metagenomes</taxon>
    </lineage>
</organism>
<dbReference type="Pfam" id="PF01408">
    <property type="entry name" value="GFO_IDH_MocA"/>
    <property type="match status" value="1"/>
</dbReference>
<sequence>MKKNKYKICVIGAGNWGKNHIRTLHELNALGGVVDQNKQTIKSIRSAYSSCKLHYDLESAINDNYDGFVVATPPITHFEIAKKIIESNKPVLVEKPLTLNVQDAISLNKLAKEKKVNLMVGHLLLFHPAFKKIKDIIESGMIGEVQ</sequence>
<dbReference type="EMBL" id="UINC01185247">
    <property type="protein sequence ID" value="SVD96859.1"/>
    <property type="molecule type" value="Genomic_DNA"/>
</dbReference>
<protein>
    <recommendedName>
        <fullName evidence="1">Gfo/Idh/MocA-like oxidoreductase N-terminal domain-containing protein</fullName>
    </recommendedName>
</protein>
<evidence type="ECO:0000313" key="2">
    <source>
        <dbReference type="EMBL" id="SVD96859.1"/>
    </source>
</evidence>
<dbReference type="InterPro" id="IPR000683">
    <property type="entry name" value="Gfo/Idh/MocA-like_OxRdtase_N"/>
</dbReference>
<name>A0A382ZNN3_9ZZZZ</name>
<accession>A0A382ZNN3</accession>
<dbReference type="Gene3D" id="3.30.360.10">
    <property type="entry name" value="Dihydrodipicolinate Reductase, domain 2"/>
    <property type="match status" value="1"/>
</dbReference>
<dbReference type="PANTHER" id="PTHR43377:SF6">
    <property type="entry name" value="GFO_IDH_MOCA-LIKE OXIDOREDUCTASE N-TERMINAL DOMAIN-CONTAINING PROTEIN"/>
    <property type="match status" value="1"/>
</dbReference>
<reference evidence="2" key="1">
    <citation type="submission" date="2018-05" db="EMBL/GenBank/DDBJ databases">
        <authorList>
            <person name="Lanie J.A."/>
            <person name="Ng W.-L."/>
            <person name="Kazmierczak K.M."/>
            <person name="Andrzejewski T.M."/>
            <person name="Davidsen T.M."/>
            <person name="Wayne K.J."/>
            <person name="Tettelin H."/>
            <person name="Glass J.I."/>
            <person name="Rusch D."/>
            <person name="Podicherti R."/>
            <person name="Tsui H.-C.T."/>
            <person name="Winkler M.E."/>
        </authorList>
    </citation>
    <scope>NUCLEOTIDE SEQUENCE</scope>
</reference>
<dbReference type="SUPFAM" id="SSF51735">
    <property type="entry name" value="NAD(P)-binding Rossmann-fold domains"/>
    <property type="match status" value="1"/>
</dbReference>
<gene>
    <name evidence="2" type="ORF">METZ01_LOCUS449713</name>
</gene>
<dbReference type="InterPro" id="IPR036291">
    <property type="entry name" value="NAD(P)-bd_dom_sf"/>
</dbReference>
<proteinExistence type="predicted"/>
<evidence type="ECO:0000259" key="1">
    <source>
        <dbReference type="Pfam" id="PF01408"/>
    </source>
</evidence>
<dbReference type="PANTHER" id="PTHR43377">
    <property type="entry name" value="BILIVERDIN REDUCTASE A"/>
    <property type="match status" value="1"/>
</dbReference>
<dbReference type="AlphaFoldDB" id="A0A382ZNN3"/>
<feature type="non-terminal residue" evidence="2">
    <location>
        <position position="146"/>
    </location>
</feature>